<proteinExistence type="predicted"/>
<sequence length="508" mass="54869">MIVRRRGQTLQHTPRRRGVSGPEDMTGRRGTAGRRDRGRLAPWLVAALATASWSAYAVTQWRLYESPSWDLGIFTQLAQAYARFEAPIVTIKGEGFNLLGDHFHPLLVLLGPPYALFPSGLTLLLVQALLFGLSAVPLTSVARELLGPRLGVASGLAYALSWGLASAVAVQFHEIAFAVPLLAASLAAYLRRRWWVCAAWSAPLVFVKEDLGLTVLALGLVLWWHARQRRVGAALAAWGAAWFMVTILVILPALNPLGGYDYYDRLAAGEESDGLTALLELVAHTLTPATKYLTLGLLVLAAGVVGVRSPLLWLMVPTLGWRFAGNVEHYWGWEWHYSAVLMPIAAAALIDGARAQTGRTLLGGLQQPLPAQLTRAAVAVAAATTLIMGLTGPMARLAEADTWAGSGRADAAAAAMARVDPGSDVETDIYLMAYLVPRAQVYWYGNPGTGTDDVVANPAPDHLVLDASRREWTMEIPDAAALAEWRHPGTSYSVVFDRAGYQVAERLD</sequence>
<feature type="transmembrane region" description="Helical" evidence="2">
    <location>
        <begin position="292"/>
        <end position="315"/>
    </location>
</feature>
<dbReference type="Pfam" id="PF09852">
    <property type="entry name" value="DUF2079"/>
    <property type="match status" value="1"/>
</dbReference>
<protein>
    <submittedName>
        <fullName evidence="3">Putative membrane protein DUF2079</fullName>
    </submittedName>
</protein>
<feature type="transmembrane region" description="Helical" evidence="2">
    <location>
        <begin position="115"/>
        <end position="138"/>
    </location>
</feature>
<feature type="compositionally biased region" description="Basic residues" evidence="1">
    <location>
        <begin position="1"/>
        <end position="18"/>
    </location>
</feature>
<feature type="transmembrane region" description="Helical" evidence="2">
    <location>
        <begin position="231"/>
        <end position="254"/>
    </location>
</feature>
<evidence type="ECO:0000256" key="1">
    <source>
        <dbReference type="SAM" id="MobiDB-lite"/>
    </source>
</evidence>
<keyword evidence="2" id="KW-1133">Transmembrane helix</keyword>
<dbReference type="RefSeq" id="WP_148058872.1">
    <property type="nucleotide sequence ID" value="NZ_RKHK01000001.1"/>
</dbReference>
<dbReference type="EMBL" id="RKHK01000001">
    <property type="protein sequence ID" value="ROR72733.1"/>
    <property type="molecule type" value="Genomic_DNA"/>
</dbReference>
<evidence type="ECO:0000313" key="3">
    <source>
        <dbReference type="EMBL" id="ROR72733.1"/>
    </source>
</evidence>
<dbReference type="Proteomes" id="UP000280668">
    <property type="component" value="Unassembled WGS sequence"/>
</dbReference>
<name>A0A3N2BBV1_9MICO</name>
<keyword evidence="2" id="KW-0472">Membrane</keyword>
<feature type="transmembrane region" description="Helical" evidence="2">
    <location>
        <begin position="204"/>
        <end position="225"/>
    </location>
</feature>
<evidence type="ECO:0000256" key="2">
    <source>
        <dbReference type="SAM" id="Phobius"/>
    </source>
</evidence>
<reference evidence="3 4" key="1">
    <citation type="submission" date="2018-11" db="EMBL/GenBank/DDBJ databases">
        <title>Sequencing the genomes of 1000 actinobacteria strains.</title>
        <authorList>
            <person name="Klenk H.-P."/>
        </authorList>
    </citation>
    <scope>NUCLEOTIDE SEQUENCE [LARGE SCALE GENOMIC DNA]</scope>
    <source>
        <strain evidence="3 4">DSM 11294</strain>
    </source>
</reference>
<comment type="caution">
    <text evidence="3">The sequence shown here is derived from an EMBL/GenBank/DDBJ whole genome shotgun (WGS) entry which is preliminary data.</text>
</comment>
<dbReference type="InterPro" id="IPR018650">
    <property type="entry name" value="STSV1_Orf64"/>
</dbReference>
<organism evidence="3 4">
    <name type="scientific">Bogoriella caseilytica</name>
    <dbReference type="NCBI Taxonomy" id="56055"/>
    <lineage>
        <taxon>Bacteria</taxon>
        <taxon>Bacillati</taxon>
        <taxon>Actinomycetota</taxon>
        <taxon>Actinomycetes</taxon>
        <taxon>Micrococcales</taxon>
        <taxon>Bogoriellaceae</taxon>
        <taxon>Bogoriella</taxon>
    </lineage>
</organism>
<keyword evidence="2" id="KW-0812">Transmembrane</keyword>
<feature type="transmembrane region" description="Helical" evidence="2">
    <location>
        <begin position="40"/>
        <end position="59"/>
    </location>
</feature>
<feature type="region of interest" description="Disordered" evidence="1">
    <location>
        <begin position="1"/>
        <end position="34"/>
    </location>
</feature>
<dbReference type="OrthoDB" id="5240834at2"/>
<gene>
    <name evidence="3" type="ORF">EDD31_1092</name>
</gene>
<accession>A0A3N2BBV1</accession>
<feature type="transmembrane region" description="Helical" evidence="2">
    <location>
        <begin position="150"/>
        <end position="169"/>
    </location>
</feature>
<keyword evidence="4" id="KW-1185">Reference proteome</keyword>
<dbReference type="AlphaFoldDB" id="A0A3N2BBV1"/>
<evidence type="ECO:0000313" key="4">
    <source>
        <dbReference type="Proteomes" id="UP000280668"/>
    </source>
</evidence>